<dbReference type="AlphaFoldDB" id="A0A0D7WAG6"/>
<gene>
    <name evidence="4" type="ORF">PW52_05560</name>
</gene>
<dbReference type="EMBL" id="JTDW01000004">
    <property type="protein sequence ID" value="KJD36084.1"/>
    <property type="molecule type" value="Genomic_DNA"/>
</dbReference>
<comment type="caution">
    <text evidence="4">The sequence shown here is derived from an EMBL/GenBank/DDBJ whole genome shotgun (WGS) entry which is preliminary data.</text>
</comment>
<dbReference type="STRING" id="1435349.PW52_05560"/>
<evidence type="ECO:0000256" key="1">
    <source>
        <dbReference type="SAM" id="MobiDB-lite"/>
    </source>
</evidence>
<evidence type="ECO:0000313" key="5">
    <source>
        <dbReference type="Proteomes" id="UP000032578"/>
    </source>
</evidence>
<dbReference type="Pfam" id="PF13202">
    <property type="entry name" value="EF-hand_5"/>
    <property type="match status" value="3"/>
</dbReference>
<dbReference type="Proteomes" id="UP000032578">
    <property type="component" value="Unassembled WGS sequence"/>
</dbReference>
<dbReference type="GO" id="GO:0005509">
    <property type="term" value="F:calcium ion binding"/>
    <property type="evidence" value="ECO:0007669"/>
    <property type="project" value="InterPro"/>
</dbReference>
<protein>
    <recommendedName>
        <fullName evidence="3">EF-hand domain-containing protein</fullName>
    </recommendedName>
</protein>
<evidence type="ECO:0000256" key="2">
    <source>
        <dbReference type="SAM" id="SignalP"/>
    </source>
</evidence>
<proteinExistence type="predicted"/>
<dbReference type="Gene3D" id="1.10.238.10">
    <property type="entry name" value="EF-hand"/>
    <property type="match status" value="2"/>
</dbReference>
<feature type="region of interest" description="Disordered" evidence="1">
    <location>
        <begin position="27"/>
        <end position="76"/>
    </location>
</feature>
<dbReference type="PROSITE" id="PS50222">
    <property type="entry name" value="EF_HAND_2"/>
    <property type="match status" value="2"/>
</dbReference>
<dbReference type="PATRIC" id="fig|1435349.4.peg.2067"/>
<evidence type="ECO:0000259" key="3">
    <source>
        <dbReference type="PROSITE" id="PS50222"/>
    </source>
</evidence>
<keyword evidence="5" id="KW-1185">Reference proteome</keyword>
<dbReference type="SUPFAM" id="SSF47473">
    <property type="entry name" value="EF-hand"/>
    <property type="match status" value="1"/>
</dbReference>
<feature type="compositionally biased region" description="Basic and acidic residues" evidence="1">
    <location>
        <begin position="47"/>
        <end position="60"/>
    </location>
</feature>
<dbReference type="RefSeq" id="WP_044631943.1">
    <property type="nucleotide sequence ID" value="NZ_JTDW01000004.1"/>
</dbReference>
<reference evidence="4 5" key="1">
    <citation type="submission" date="2014-11" db="EMBL/GenBank/DDBJ databases">
        <title>Tamlana sedimentorum sp. nov., isolated from shallow sand sediments of the Sea of Japan.</title>
        <authorList>
            <person name="Romanenko L.A."/>
        </authorList>
    </citation>
    <scope>NUCLEOTIDE SEQUENCE [LARGE SCALE GENOMIC DNA]</scope>
    <source>
        <strain evidence="4 5">JCM 19808</strain>
    </source>
</reference>
<feature type="domain" description="EF-hand" evidence="3">
    <location>
        <begin position="158"/>
        <end position="193"/>
    </location>
</feature>
<evidence type="ECO:0000313" key="4">
    <source>
        <dbReference type="EMBL" id="KJD36084.1"/>
    </source>
</evidence>
<organism evidence="4 5">
    <name type="scientific">Neotamlana sedimentorum</name>
    <dbReference type="NCBI Taxonomy" id="1435349"/>
    <lineage>
        <taxon>Bacteria</taxon>
        <taxon>Pseudomonadati</taxon>
        <taxon>Bacteroidota</taxon>
        <taxon>Flavobacteriia</taxon>
        <taxon>Flavobacteriales</taxon>
        <taxon>Flavobacteriaceae</taxon>
        <taxon>Neotamlana</taxon>
    </lineage>
</organism>
<dbReference type="InterPro" id="IPR011992">
    <property type="entry name" value="EF-hand-dom_pair"/>
</dbReference>
<feature type="domain" description="EF-hand" evidence="3">
    <location>
        <begin position="97"/>
        <end position="132"/>
    </location>
</feature>
<accession>A0A0D7WAG6</accession>
<dbReference type="InterPro" id="IPR002048">
    <property type="entry name" value="EF_hand_dom"/>
</dbReference>
<feature type="signal peptide" evidence="2">
    <location>
        <begin position="1"/>
        <end position="26"/>
    </location>
</feature>
<keyword evidence="2" id="KW-0732">Signal</keyword>
<dbReference type="InterPro" id="IPR018247">
    <property type="entry name" value="EF_Hand_1_Ca_BS"/>
</dbReference>
<dbReference type="OrthoDB" id="9796530at2"/>
<name>A0A0D7WAG6_9FLAO</name>
<sequence>MKIVKKILIALSITLFVCCGANNKKAKNKATEQDSMLNSENRPPRPPRHEVHRTPCEALKEGPTGSSEHGPMDNADLNRDGTVLREELEAFMQQGEYRRVTIINFFDLFDTDKNGKLSDTEFAKVKPNHSFNGTDANGDCIVTREEVVAYANEEGRSYRKIGLDKFFDLVDANGDNKATPEEIEAAHESGLLARF</sequence>
<feature type="chain" id="PRO_5002325963" description="EF-hand domain-containing protein" evidence="2">
    <location>
        <begin position="27"/>
        <end position="195"/>
    </location>
</feature>
<dbReference type="PROSITE" id="PS00018">
    <property type="entry name" value="EF_HAND_1"/>
    <property type="match status" value="1"/>
</dbReference>